<dbReference type="Proteomes" id="UP000552700">
    <property type="component" value="Unassembled WGS sequence"/>
</dbReference>
<protein>
    <submittedName>
        <fullName evidence="15">Outer membrane receptor protein involved in Fe transport</fullName>
    </submittedName>
</protein>
<comment type="caution">
    <text evidence="15">The sequence shown here is derived from an EMBL/GenBank/DDBJ whole genome shotgun (WGS) entry which is preliminary data.</text>
</comment>
<dbReference type="Pfam" id="PF00593">
    <property type="entry name" value="TonB_dep_Rec_b-barrel"/>
    <property type="match status" value="1"/>
</dbReference>
<dbReference type="Pfam" id="PF07715">
    <property type="entry name" value="Plug"/>
    <property type="match status" value="1"/>
</dbReference>
<dbReference type="PROSITE" id="PS52016">
    <property type="entry name" value="TONB_DEPENDENT_REC_3"/>
    <property type="match status" value="1"/>
</dbReference>
<evidence type="ECO:0000256" key="12">
    <source>
        <dbReference type="RuleBase" id="RU003357"/>
    </source>
</evidence>
<keyword evidence="7" id="KW-0406">Ion transport</keyword>
<evidence type="ECO:0000256" key="5">
    <source>
        <dbReference type="ARBA" id="ARBA00022692"/>
    </source>
</evidence>
<organism evidence="15 16">
    <name type="scientific">Sphingobium subterraneum</name>
    <dbReference type="NCBI Taxonomy" id="627688"/>
    <lineage>
        <taxon>Bacteria</taxon>
        <taxon>Pseudomonadati</taxon>
        <taxon>Pseudomonadota</taxon>
        <taxon>Alphaproteobacteria</taxon>
        <taxon>Sphingomonadales</taxon>
        <taxon>Sphingomonadaceae</taxon>
        <taxon>Sphingobium</taxon>
    </lineage>
</organism>
<evidence type="ECO:0000259" key="13">
    <source>
        <dbReference type="Pfam" id="PF00593"/>
    </source>
</evidence>
<dbReference type="Gene3D" id="2.40.170.20">
    <property type="entry name" value="TonB-dependent receptor, beta-barrel domain"/>
    <property type="match status" value="1"/>
</dbReference>
<keyword evidence="15" id="KW-0675">Receptor</keyword>
<proteinExistence type="inferred from homology"/>
<gene>
    <name evidence="15" type="ORF">FHS92_001142</name>
</gene>
<keyword evidence="4" id="KW-0410">Iron transport</keyword>
<keyword evidence="10 11" id="KW-0998">Cell outer membrane</keyword>
<comment type="similarity">
    <text evidence="11 12">Belongs to the TonB-dependent receptor family.</text>
</comment>
<feature type="domain" description="TonB-dependent receptor plug" evidence="14">
    <location>
        <begin position="37"/>
        <end position="149"/>
    </location>
</feature>
<dbReference type="GO" id="GO:0009279">
    <property type="term" value="C:cell outer membrane"/>
    <property type="evidence" value="ECO:0007669"/>
    <property type="project" value="UniProtKB-SubCell"/>
</dbReference>
<feature type="domain" description="TonB-dependent receptor-like beta-barrel" evidence="13">
    <location>
        <begin position="344"/>
        <end position="781"/>
    </location>
</feature>
<dbReference type="RefSeq" id="WP_184078346.1">
    <property type="nucleotide sequence ID" value="NZ_JACIJP010000001.1"/>
</dbReference>
<keyword evidence="6" id="KW-0408">Iron</keyword>
<evidence type="ECO:0000256" key="7">
    <source>
        <dbReference type="ARBA" id="ARBA00023065"/>
    </source>
</evidence>
<evidence type="ECO:0000256" key="9">
    <source>
        <dbReference type="ARBA" id="ARBA00023136"/>
    </source>
</evidence>
<evidence type="ECO:0000256" key="11">
    <source>
        <dbReference type="PROSITE-ProRule" id="PRU01360"/>
    </source>
</evidence>
<dbReference type="AlphaFoldDB" id="A0A841J4C4"/>
<evidence type="ECO:0000313" key="16">
    <source>
        <dbReference type="Proteomes" id="UP000552700"/>
    </source>
</evidence>
<keyword evidence="2 11" id="KW-0813">Transport</keyword>
<dbReference type="GO" id="GO:0006826">
    <property type="term" value="P:iron ion transport"/>
    <property type="evidence" value="ECO:0007669"/>
    <property type="project" value="UniProtKB-KW"/>
</dbReference>
<keyword evidence="8 12" id="KW-0798">TonB box</keyword>
<evidence type="ECO:0000256" key="6">
    <source>
        <dbReference type="ARBA" id="ARBA00023004"/>
    </source>
</evidence>
<keyword evidence="9 11" id="KW-0472">Membrane</keyword>
<dbReference type="SUPFAM" id="SSF56935">
    <property type="entry name" value="Porins"/>
    <property type="match status" value="1"/>
</dbReference>
<dbReference type="InterPro" id="IPR036942">
    <property type="entry name" value="Beta-barrel_TonB_sf"/>
</dbReference>
<dbReference type="InterPro" id="IPR012910">
    <property type="entry name" value="Plug_dom"/>
</dbReference>
<comment type="subcellular location">
    <subcellularLocation>
        <location evidence="1 11">Cell outer membrane</location>
        <topology evidence="1 11">Multi-pass membrane protein</topology>
    </subcellularLocation>
</comment>
<dbReference type="InterPro" id="IPR000531">
    <property type="entry name" value="Beta-barrel_TonB"/>
</dbReference>
<name>A0A841J4C4_9SPHN</name>
<evidence type="ECO:0000259" key="14">
    <source>
        <dbReference type="Pfam" id="PF07715"/>
    </source>
</evidence>
<accession>A0A841J4C4</accession>
<keyword evidence="3 11" id="KW-1134">Transmembrane beta strand</keyword>
<reference evidence="15 16" key="1">
    <citation type="submission" date="2020-08" db="EMBL/GenBank/DDBJ databases">
        <title>Genomic Encyclopedia of Type Strains, Phase IV (KMG-IV): sequencing the most valuable type-strain genomes for metagenomic binning, comparative biology and taxonomic classification.</title>
        <authorList>
            <person name="Goeker M."/>
        </authorList>
    </citation>
    <scope>NUCLEOTIDE SEQUENCE [LARGE SCALE GENOMIC DNA]</scope>
    <source>
        <strain evidence="15 16">DSM 102255</strain>
    </source>
</reference>
<dbReference type="InterPro" id="IPR039426">
    <property type="entry name" value="TonB-dep_rcpt-like"/>
</dbReference>
<sequence>MLLALPALASAQTAGENGPVELGDIVVTATKQASAVSTIPIAINVITKDDLDQQSIRTQEDLSRISPSLVITNGNSSAGSNVYLRGIASNVGAPTVGIYLDDVPLQRRNQSSSFNGNGTSFPQFFDLERVEVLKGPQGTLYGGSSIGGTVRFVLPEPDLKTMKVRTKLEGAFTEHGDPSIEGGAMISVPLIEDQLGLLTSVYARRLGGWVDHVSVHDGRVLDDNTNSQDSYSGRIALLWRPNDTLTVKPAVYYSNDTYNDSDKYWTNIPSYTIPGYTVAGSATTNGQPYVVPAYTFPERNFFGPYKTGSNCVVGDNFKTTQQECAPREKRESKLLIPSLTVSADMDWATLTSVTSYTFDRNQGVKNNGYEDLVLIGTGRPAGGIPNALPSGNIFSPLIRNYSDPFSFDNQRKGWTQELRVATDNSKMFSFVGGLYYSRFVTSSYGQWEGNTEQLLKDLYNVTVLSRYLIDTIPLNYRRNQQVEKELAAFGELTFSVTDKLKLLAGARISKTKFSYYEETAGSTVGRATATTTNGGITNGTIKESPFTPKFGAQYFIDNRNMIYASASKGFRPGGVSSRPIGTICDAELAALNFPNVPAVPFKSDSVWAYEAGAKLRPFGNVLSLEASAYRIDWKDTQVTYRLNCNGTYVANAGKARSEGVELQASLRPTAWLTLNGALSYVDATYGALSLGSVKFINEGDPAPVPKWSYNLGAQVRAPISSGAEGYARFDFQHSGGYPTMPGPGTNGHFPDVYKLPSTNYASMRLGVETGKLDISFYVNNLFASKDITAQTLNRGRGNCSFNSSGGVTACTRDSHVLWPYTFRPRTLGVTAKFTY</sequence>
<evidence type="ECO:0000256" key="3">
    <source>
        <dbReference type="ARBA" id="ARBA00022452"/>
    </source>
</evidence>
<dbReference type="PANTHER" id="PTHR32552">
    <property type="entry name" value="FERRICHROME IRON RECEPTOR-RELATED"/>
    <property type="match status" value="1"/>
</dbReference>
<evidence type="ECO:0000256" key="4">
    <source>
        <dbReference type="ARBA" id="ARBA00022496"/>
    </source>
</evidence>
<evidence type="ECO:0000256" key="2">
    <source>
        <dbReference type="ARBA" id="ARBA00022448"/>
    </source>
</evidence>
<evidence type="ECO:0000256" key="8">
    <source>
        <dbReference type="ARBA" id="ARBA00023077"/>
    </source>
</evidence>
<keyword evidence="16" id="KW-1185">Reference proteome</keyword>
<evidence type="ECO:0000256" key="10">
    <source>
        <dbReference type="ARBA" id="ARBA00023237"/>
    </source>
</evidence>
<dbReference type="PANTHER" id="PTHR32552:SF81">
    <property type="entry name" value="TONB-DEPENDENT OUTER MEMBRANE RECEPTOR"/>
    <property type="match status" value="1"/>
</dbReference>
<evidence type="ECO:0000313" key="15">
    <source>
        <dbReference type="EMBL" id="MBB6123435.1"/>
    </source>
</evidence>
<keyword evidence="5 11" id="KW-0812">Transmembrane</keyword>
<evidence type="ECO:0000256" key="1">
    <source>
        <dbReference type="ARBA" id="ARBA00004571"/>
    </source>
</evidence>
<dbReference type="EMBL" id="JACIJP010000001">
    <property type="protein sequence ID" value="MBB6123435.1"/>
    <property type="molecule type" value="Genomic_DNA"/>
</dbReference>